<feature type="compositionally biased region" description="Basic and acidic residues" evidence="1">
    <location>
        <begin position="88"/>
        <end position="122"/>
    </location>
</feature>
<evidence type="ECO:0000256" key="1">
    <source>
        <dbReference type="SAM" id="MobiDB-lite"/>
    </source>
</evidence>
<gene>
    <name evidence="2" type="ORF">PIB30_025915</name>
</gene>
<feature type="compositionally biased region" description="Polar residues" evidence="1">
    <location>
        <begin position="60"/>
        <end position="84"/>
    </location>
</feature>
<keyword evidence="3" id="KW-1185">Reference proteome</keyword>
<feature type="region of interest" description="Disordered" evidence="1">
    <location>
        <begin position="58"/>
        <end position="148"/>
    </location>
</feature>
<comment type="caution">
    <text evidence="2">The sequence shown here is derived from an EMBL/GenBank/DDBJ whole genome shotgun (WGS) entry which is preliminary data.</text>
</comment>
<dbReference type="EMBL" id="JASCZI010271956">
    <property type="protein sequence ID" value="MED6218337.1"/>
    <property type="molecule type" value="Genomic_DNA"/>
</dbReference>
<feature type="compositionally biased region" description="Basic and acidic residues" evidence="1">
    <location>
        <begin position="136"/>
        <end position="148"/>
    </location>
</feature>
<dbReference type="Proteomes" id="UP001341840">
    <property type="component" value="Unassembled WGS sequence"/>
</dbReference>
<evidence type="ECO:0000313" key="3">
    <source>
        <dbReference type="Proteomes" id="UP001341840"/>
    </source>
</evidence>
<proteinExistence type="predicted"/>
<sequence length="148" mass="16227">MKWHIYTAPNTTPLLSLQLSIILSIWKLPNSLHQNQKPSSSMAGSHLLTLLNSTSRSSLVKPNTTRPFFNNSTKNYGTATSSANRGGRMMEERAPSTAEEFQRVAEEKSKNKNHEGAARNGDDGGGAEHATNGGDSKVDSSKKRYKEH</sequence>
<evidence type="ECO:0000313" key="2">
    <source>
        <dbReference type="EMBL" id="MED6218337.1"/>
    </source>
</evidence>
<reference evidence="2 3" key="1">
    <citation type="journal article" date="2023" name="Plants (Basel)">
        <title>Bridging the Gap: Combining Genomics and Transcriptomics Approaches to Understand Stylosanthes scabra, an Orphan Legume from the Brazilian Caatinga.</title>
        <authorList>
            <person name="Ferreira-Neto J.R.C."/>
            <person name="da Silva M.D."/>
            <person name="Binneck E."/>
            <person name="de Melo N.F."/>
            <person name="da Silva R.H."/>
            <person name="de Melo A.L.T.M."/>
            <person name="Pandolfi V."/>
            <person name="Bustamante F.O."/>
            <person name="Brasileiro-Vidal A.C."/>
            <person name="Benko-Iseppon A.M."/>
        </authorList>
    </citation>
    <scope>NUCLEOTIDE SEQUENCE [LARGE SCALE GENOMIC DNA]</scope>
    <source>
        <tissue evidence="2">Leaves</tissue>
    </source>
</reference>
<accession>A0ABU6Z6W4</accession>
<protein>
    <submittedName>
        <fullName evidence="2">Uncharacterized protein</fullName>
    </submittedName>
</protein>
<name>A0ABU6Z6W4_9FABA</name>
<organism evidence="2 3">
    <name type="scientific">Stylosanthes scabra</name>
    <dbReference type="NCBI Taxonomy" id="79078"/>
    <lineage>
        <taxon>Eukaryota</taxon>
        <taxon>Viridiplantae</taxon>
        <taxon>Streptophyta</taxon>
        <taxon>Embryophyta</taxon>
        <taxon>Tracheophyta</taxon>
        <taxon>Spermatophyta</taxon>
        <taxon>Magnoliopsida</taxon>
        <taxon>eudicotyledons</taxon>
        <taxon>Gunneridae</taxon>
        <taxon>Pentapetalae</taxon>
        <taxon>rosids</taxon>
        <taxon>fabids</taxon>
        <taxon>Fabales</taxon>
        <taxon>Fabaceae</taxon>
        <taxon>Papilionoideae</taxon>
        <taxon>50 kb inversion clade</taxon>
        <taxon>dalbergioids sensu lato</taxon>
        <taxon>Dalbergieae</taxon>
        <taxon>Pterocarpus clade</taxon>
        <taxon>Stylosanthes</taxon>
    </lineage>
</organism>